<accession>E9SH10</accession>
<dbReference type="Proteomes" id="UP000004259">
    <property type="component" value="Unassembled WGS sequence"/>
</dbReference>
<dbReference type="EMBL" id="ADKM02000130">
    <property type="protein sequence ID" value="EGC01494.1"/>
    <property type="molecule type" value="Genomic_DNA"/>
</dbReference>
<protein>
    <submittedName>
        <fullName evidence="1">Uncharacterized protein</fullName>
    </submittedName>
</protein>
<reference evidence="1 2" key="1">
    <citation type="submission" date="2011-02" db="EMBL/GenBank/DDBJ databases">
        <authorList>
            <person name="Nelson K.E."/>
            <person name="Sutton G."/>
            <person name="Torralba M."/>
            <person name="Durkin S."/>
            <person name="Harkins D."/>
            <person name="Montgomery R."/>
            <person name="Ziemer C."/>
            <person name="Klaassens E."/>
            <person name="Ocuiv P."/>
            <person name="Morrison M."/>
        </authorList>
    </citation>
    <scope>NUCLEOTIDE SEQUENCE [LARGE SCALE GENOMIC DNA]</scope>
    <source>
        <strain evidence="1 2">8</strain>
    </source>
</reference>
<name>E9SH10_RUMAL</name>
<comment type="caution">
    <text evidence="1">The sequence shown here is derived from an EMBL/GenBank/DDBJ whole genome shotgun (WGS) entry which is preliminary data.</text>
</comment>
<sequence>MNDRIYKTPEDKVLRAFLLFSFTRSKYLLRIFKVNIKEV</sequence>
<keyword evidence="2" id="KW-1185">Reference proteome</keyword>
<organism evidence="1 2">
    <name type="scientific">Ruminococcus albus 8</name>
    <dbReference type="NCBI Taxonomy" id="246199"/>
    <lineage>
        <taxon>Bacteria</taxon>
        <taxon>Bacillati</taxon>
        <taxon>Bacillota</taxon>
        <taxon>Clostridia</taxon>
        <taxon>Eubacteriales</taxon>
        <taxon>Oscillospiraceae</taxon>
        <taxon>Ruminococcus</taxon>
    </lineage>
</organism>
<proteinExistence type="predicted"/>
<gene>
    <name evidence="1" type="ORF">CUS_7538</name>
</gene>
<evidence type="ECO:0000313" key="2">
    <source>
        <dbReference type="Proteomes" id="UP000004259"/>
    </source>
</evidence>
<dbReference type="AlphaFoldDB" id="E9SH10"/>
<dbReference type="STRING" id="246199.CUS_7538"/>
<evidence type="ECO:0000313" key="1">
    <source>
        <dbReference type="EMBL" id="EGC01494.1"/>
    </source>
</evidence>